<evidence type="ECO:0000313" key="2">
    <source>
        <dbReference type="EMBL" id="MCN9240346.1"/>
    </source>
</evidence>
<dbReference type="RefSeq" id="WP_252422724.1">
    <property type="nucleotide sequence ID" value="NZ_JAMWMR010000004.1"/>
</dbReference>
<proteinExistence type="predicted"/>
<dbReference type="InterPro" id="IPR015201">
    <property type="entry name" value="Antimicrobial_MiAMP1"/>
</dbReference>
<reference evidence="2 3" key="1">
    <citation type="submission" date="2022-05" db="EMBL/GenBank/DDBJ databases">
        <title>Streptomyces sp. nov. RY43-2 isolated from soil of a peat swamp forest.</title>
        <authorList>
            <person name="Kanchanasin P."/>
            <person name="Tanasupawat S."/>
            <person name="Phongsopitanun W."/>
        </authorList>
    </citation>
    <scope>NUCLEOTIDE SEQUENCE [LARGE SCALE GENOMIC DNA]</scope>
    <source>
        <strain evidence="2 3">RY43-2</strain>
    </source>
</reference>
<dbReference type="Gene3D" id="2.60.20.30">
    <property type="match status" value="1"/>
</dbReference>
<dbReference type="SUPFAM" id="SSF49695">
    <property type="entry name" value="gamma-Crystallin-like"/>
    <property type="match status" value="1"/>
</dbReference>
<organism evidence="2 3">
    <name type="scientific">Streptomyces macrolidinus</name>
    <dbReference type="NCBI Taxonomy" id="2952607"/>
    <lineage>
        <taxon>Bacteria</taxon>
        <taxon>Bacillati</taxon>
        <taxon>Actinomycetota</taxon>
        <taxon>Actinomycetes</taxon>
        <taxon>Kitasatosporales</taxon>
        <taxon>Streptomycetaceae</taxon>
        <taxon>Streptomyces</taxon>
    </lineage>
</organism>
<accession>A0ABT0ZC14</accession>
<comment type="caution">
    <text evidence="2">The sequence shown here is derived from an EMBL/GenBank/DDBJ whole genome shotgun (WGS) entry which is preliminary data.</text>
</comment>
<feature type="chain" id="PRO_5046191390" evidence="1">
    <location>
        <begin position="37"/>
        <end position="123"/>
    </location>
</feature>
<sequence length="123" mass="13057">MIIPRTAQQATSIRRVAAALAAAAAIGGLTAVPATATESRAYGMTSSFVAYEGTSFSGRSADINGCGQHAIPFHGSYKWIPRGQDGRMHNAADGRDPVHTVLRSNRDAEMSTPFGWQSIYIVC</sequence>
<gene>
    <name evidence="2" type="ORF">NGF19_05975</name>
</gene>
<dbReference type="EMBL" id="JAMWMR010000004">
    <property type="protein sequence ID" value="MCN9240346.1"/>
    <property type="molecule type" value="Genomic_DNA"/>
</dbReference>
<keyword evidence="1" id="KW-0732">Signal</keyword>
<keyword evidence="3" id="KW-1185">Reference proteome</keyword>
<dbReference type="InterPro" id="IPR011024">
    <property type="entry name" value="G_crystallin-like"/>
</dbReference>
<feature type="signal peptide" evidence="1">
    <location>
        <begin position="1"/>
        <end position="36"/>
    </location>
</feature>
<dbReference type="InterPro" id="IPR015791">
    <property type="entry name" value="Antimic/Inh_G_crystallin-like"/>
</dbReference>
<evidence type="ECO:0000256" key="1">
    <source>
        <dbReference type="SAM" id="SignalP"/>
    </source>
</evidence>
<dbReference type="Pfam" id="PF09117">
    <property type="entry name" value="MiAMP1"/>
    <property type="match status" value="1"/>
</dbReference>
<dbReference type="Proteomes" id="UP001523219">
    <property type="component" value="Unassembled WGS sequence"/>
</dbReference>
<protein>
    <submittedName>
        <fullName evidence="2">MiAMP1 family antimicrobial peptide</fullName>
    </submittedName>
</protein>
<name>A0ABT0ZC14_9ACTN</name>
<evidence type="ECO:0000313" key="3">
    <source>
        <dbReference type="Proteomes" id="UP001523219"/>
    </source>
</evidence>